<name>A0ACC6QBJ5_9ACTN</name>
<dbReference type="Proteomes" id="UP001375539">
    <property type="component" value="Unassembled WGS sequence"/>
</dbReference>
<organism evidence="1 2">
    <name type="scientific">Streptomyces pratisoli</name>
    <dbReference type="NCBI Taxonomy" id="3139917"/>
    <lineage>
        <taxon>Bacteria</taxon>
        <taxon>Bacillati</taxon>
        <taxon>Actinomycetota</taxon>
        <taxon>Actinomycetes</taxon>
        <taxon>Kitasatosporales</taxon>
        <taxon>Streptomycetaceae</taxon>
        <taxon>Streptomyces</taxon>
    </lineage>
</organism>
<proteinExistence type="predicted"/>
<gene>
    <name evidence="1" type="ORF">WKI58_04810</name>
</gene>
<sequence>MPSGLGGIVLQLCRAADSRTARSPSPERRSVADDECLGRGATLESRAYEGQGGGFLSLDGHLNYEVEKAHRDLVVDLRPVGGADSVIAVHDAFADSVSHRYEWQLAPEPGLEIAFGDTESGSRTFLFRKGDAWLKGWVLNPEGAELSTDKDAFKVTRTGTEADFRIVLAVGKGTPPTAAADGSTLSLGSTTYDLDSLGDHRPAGTRESSAPVRDVQ</sequence>
<protein>
    <submittedName>
        <fullName evidence="1">Uncharacterized protein</fullName>
    </submittedName>
</protein>
<reference evidence="1" key="1">
    <citation type="submission" date="2024-03" db="EMBL/GenBank/DDBJ databases">
        <title>Novel Streptomyces species of biotechnological and ecological value are a feature of Machair soil.</title>
        <authorList>
            <person name="Prole J.R."/>
            <person name="Goodfellow M."/>
            <person name="Allenby N."/>
            <person name="Ward A.C."/>
        </authorList>
    </citation>
    <scope>NUCLEOTIDE SEQUENCE</scope>
    <source>
        <strain evidence="1">MS1.AVA.4</strain>
    </source>
</reference>
<evidence type="ECO:0000313" key="2">
    <source>
        <dbReference type="Proteomes" id="UP001375539"/>
    </source>
</evidence>
<keyword evidence="2" id="KW-1185">Reference proteome</keyword>
<evidence type="ECO:0000313" key="1">
    <source>
        <dbReference type="EMBL" id="MEJ8655858.1"/>
    </source>
</evidence>
<accession>A0ACC6QBJ5</accession>
<comment type="caution">
    <text evidence="1">The sequence shown here is derived from an EMBL/GenBank/DDBJ whole genome shotgun (WGS) entry which is preliminary data.</text>
</comment>
<dbReference type="EMBL" id="JBBKAI010000002">
    <property type="protein sequence ID" value="MEJ8655858.1"/>
    <property type="molecule type" value="Genomic_DNA"/>
</dbReference>